<accession>A0A7I9ZEB7</accession>
<protein>
    <submittedName>
        <fullName evidence="1">Uncharacterized protein</fullName>
    </submittedName>
</protein>
<proteinExistence type="predicted"/>
<reference evidence="1 2" key="1">
    <citation type="journal article" date="2019" name="Emerg. Microbes Infect.">
        <title>Comprehensive subspecies identification of 175 nontuberculous mycobacteria species based on 7547 genomic profiles.</title>
        <authorList>
            <person name="Matsumoto Y."/>
            <person name="Kinjo T."/>
            <person name="Motooka D."/>
            <person name="Nabeya D."/>
            <person name="Jung N."/>
            <person name="Uechi K."/>
            <person name="Horii T."/>
            <person name="Iida T."/>
            <person name="Fujita J."/>
            <person name="Nakamura S."/>
        </authorList>
    </citation>
    <scope>NUCLEOTIDE SEQUENCE [LARGE SCALE GENOMIC DNA]</scope>
    <source>
        <strain evidence="1 2">JCM 30726</strain>
    </source>
</reference>
<organism evidence="1 2">
    <name type="scientific">Mycobacterium timonense</name>
    <dbReference type="NCBI Taxonomy" id="701043"/>
    <lineage>
        <taxon>Bacteria</taxon>
        <taxon>Bacillati</taxon>
        <taxon>Actinomycetota</taxon>
        <taxon>Actinomycetes</taxon>
        <taxon>Mycobacteriales</taxon>
        <taxon>Mycobacteriaceae</taxon>
        <taxon>Mycobacterium</taxon>
        <taxon>Mycobacterium avium complex (MAC)</taxon>
    </lineage>
</organism>
<evidence type="ECO:0000313" key="1">
    <source>
        <dbReference type="EMBL" id="GFG99354.1"/>
    </source>
</evidence>
<sequence length="95" mass="10446">MSGIFPGFASDQLALLMTTQSKHIRTITASEVALNDHYPVADVMMNGMGFGHPLGFQPMLATPGFIEMAWKAPIYLIASGLESRWKRCAGRWTDS</sequence>
<gene>
    <name evidence="1" type="ORF">MTIM_52330</name>
</gene>
<dbReference type="AlphaFoldDB" id="A0A7I9ZEB7"/>
<dbReference type="EMBL" id="BLLA01000002">
    <property type="protein sequence ID" value="GFG99354.1"/>
    <property type="molecule type" value="Genomic_DNA"/>
</dbReference>
<evidence type="ECO:0000313" key="2">
    <source>
        <dbReference type="Proteomes" id="UP000465301"/>
    </source>
</evidence>
<keyword evidence="2" id="KW-1185">Reference proteome</keyword>
<name>A0A7I9ZEB7_9MYCO</name>
<dbReference type="Proteomes" id="UP000465301">
    <property type="component" value="Unassembled WGS sequence"/>
</dbReference>
<comment type="caution">
    <text evidence="1">The sequence shown here is derived from an EMBL/GenBank/DDBJ whole genome shotgun (WGS) entry which is preliminary data.</text>
</comment>